<gene>
    <name evidence="1" type="ORF">EG68_09958</name>
</gene>
<evidence type="ECO:0000313" key="1">
    <source>
        <dbReference type="EMBL" id="KAF7243340.1"/>
    </source>
</evidence>
<dbReference type="EMBL" id="JTDE01006535">
    <property type="protein sequence ID" value="KAF7243340.1"/>
    <property type="molecule type" value="Genomic_DNA"/>
</dbReference>
<dbReference type="Proteomes" id="UP000822476">
    <property type="component" value="Unassembled WGS sequence"/>
</dbReference>
<sequence>MKRLCCLPGLSKSSLDRCLRRPAAEQDDPVTSSDIVTDGIPVAASADRGITEVDATRNLTIEVAGNDGSIPTTEIRGVPSILGSQSTDLTTGTMPGLRVRCCSGDSFTGCISDEILATYMHCTMSLTDLVYPGVPRRLLCMWENDIRRSIPVQLQNQLPDDLRTILEHVLADFAHAVRFDDGFEKLTDEAQHRCT</sequence>
<organism evidence="1 2">
    <name type="scientific">Paragonimus skrjabini miyazakii</name>
    <dbReference type="NCBI Taxonomy" id="59628"/>
    <lineage>
        <taxon>Eukaryota</taxon>
        <taxon>Metazoa</taxon>
        <taxon>Spiralia</taxon>
        <taxon>Lophotrochozoa</taxon>
        <taxon>Platyhelminthes</taxon>
        <taxon>Trematoda</taxon>
        <taxon>Digenea</taxon>
        <taxon>Plagiorchiida</taxon>
        <taxon>Troglotremata</taxon>
        <taxon>Troglotrematidae</taxon>
        <taxon>Paragonimus</taxon>
    </lineage>
</organism>
<name>A0A8S9YNF3_9TREM</name>
<accession>A0A8S9YNF3</accession>
<protein>
    <submittedName>
        <fullName evidence="1">Uncharacterized protein</fullName>
    </submittedName>
</protein>
<reference evidence="1" key="1">
    <citation type="submission" date="2019-07" db="EMBL/GenBank/DDBJ databases">
        <title>Annotation for the trematode Paragonimus miyazaki's.</title>
        <authorList>
            <person name="Choi Y.-J."/>
        </authorList>
    </citation>
    <scope>NUCLEOTIDE SEQUENCE</scope>
    <source>
        <strain evidence="1">Japan</strain>
    </source>
</reference>
<comment type="caution">
    <text evidence="1">The sequence shown here is derived from an EMBL/GenBank/DDBJ whole genome shotgun (WGS) entry which is preliminary data.</text>
</comment>
<proteinExistence type="predicted"/>
<dbReference type="AlphaFoldDB" id="A0A8S9YNF3"/>
<evidence type="ECO:0000313" key="2">
    <source>
        <dbReference type="Proteomes" id="UP000822476"/>
    </source>
</evidence>
<keyword evidence="2" id="KW-1185">Reference proteome</keyword>